<dbReference type="Gene3D" id="3.40.190.10">
    <property type="entry name" value="Periplasmic binding protein-like II"/>
    <property type="match status" value="1"/>
</dbReference>
<dbReference type="AlphaFoldDB" id="A0A9C6XBC0"/>
<evidence type="ECO:0000256" key="3">
    <source>
        <dbReference type="ARBA" id="ARBA00022692"/>
    </source>
</evidence>
<keyword evidence="6" id="KW-0675">Receptor</keyword>
<keyword evidence="5 8" id="KW-0472">Membrane</keyword>
<protein>
    <submittedName>
        <fullName evidence="10">Uncharacterized protein LOC127752086</fullName>
    </submittedName>
</protein>
<keyword evidence="7" id="KW-0325">Glycoprotein</keyword>
<dbReference type="SUPFAM" id="SSF53850">
    <property type="entry name" value="Periplasmic binding protein-like II"/>
    <property type="match status" value="1"/>
</dbReference>
<gene>
    <name evidence="10" type="primary">LOC127752086</name>
</gene>
<dbReference type="KEGG" id="foc:127752086"/>
<evidence type="ECO:0000256" key="6">
    <source>
        <dbReference type="ARBA" id="ARBA00023170"/>
    </source>
</evidence>
<dbReference type="RefSeq" id="XP_052132607.1">
    <property type="nucleotide sequence ID" value="XM_052276647.1"/>
</dbReference>
<evidence type="ECO:0000256" key="8">
    <source>
        <dbReference type="SAM" id="Phobius"/>
    </source>
</evidence>
<evidence type="ECO:0000256" key="4">
    <source>
        <dbReference type="ARBA" id="ARBA00022989"/>
    </source>
</evidence>
<feature type="transmembrane region" description="Helical" evidence="8">
    <location>
        <begin position="478"/>
        <end position="496"/>
    </location>
</feature>
<accession>A0A9C6XBC0</accession>
<dbReference type="InterPro" id="IPR052192">
    <property type="entry name" value="Insect_Ionotropic_Sensory_Rcpt"/>
</dbReference>
<keyword evidence="3 8" id="KW-0812">Transmembrane</keyword>
<reference evidence="10" key="1">
    <citation type="submission" date="2025-08" db="UniProtKB">
        <authorList>
            <consortium name="RefSeq"/>
        </authorList>
    </citation>
    <scope>IDENTIFICATION</scope>
    <source>
        <tissue evidence="10">Whole organism</tissue>
    </source>
</reference>
<name>A0A9C6XBC0_FRAOC</name>
<comment type="subcellular location">
    <subcellularLocation>
        <location evidence="1">Cell membrane</location>
        <topology evidence="1">Multi-pass membrane protein</topology>
    </subcellularLocation>
</comment>
<evidence type="ECO:0000313" key="10">
    <source>
        <dbReference type="RefSeq" id="XP_052132607.1"/>
    </source>
</evidence>
<evidence type="ECO:0000313" key="9">
    <source>
        <dbReference type="Proteomes" id="UP000504606"/>
    </source>
</evidence>
<dbReference type="Proteomes" id="UP000504606">
    <property type="component" value="Unplaced"/>
</dbReference>
<keyword evidence="2" id="KW-1003">Cell membrane</keyword>
<evidence type="ECO:0000256" key="5">
    <source>
        <dbReference type="ARBA" id="ARBA00023136"/>
    </source>
</evidence>
<evidence type="ECO:0000256" key="7">
    <source>
        <dbReference type="ARBA" id="ARBA00023180"/>
    </source>
</evidence>
<keyword evidence="9" id="KW-1185">Reference proteome</keyword>
<dbReference type="GeneID" id="127752086"/>
<dbReference type="GO" id="GO:0005886">
    <property type="term" value="C:plasma membrane"/>
    <property type="evidence" value="ECO:0007669"/>
    <property type="project" value="UniProtKB-SubCell"/>
</dbReference>
<dbReference type="PANTHER" id="PTHR42643">
    <property type="entry name" value="IONOTROPIC RECEPTOR 20A-RELATED"/>
    <property type="match status" value="1"/>
</dbReference>
<keyword evidence="4 8" id="KW-1133">Transmembrane helix</keyword>
<dbReference type="OrthoDB" id="8195814at2759"/>
<evidence type="ECO:0000256" key="2">
    <source>
        <dbReference type="ARBA" id="ARBA00022475"/>
    </source>
</evidence>
<organism evidence="9 10">
    <name type="scientific">Frankliniella occidentalis</name>
    <name type="common">Western flower thrips</name>
    <name type="synonym">Euthrips occidentalis</name>
    <dbReference type="NCBI Taxonomy" id="133901"/>
    <lineage>
        <taxon>Eukaryota</taxon>
        <taxon>Metazoa</taxon>
        <taxon>Ecdysozoa</taxon>
        <taxon>Arthropoda</taxon>
        <taxon>Hexapoda</taxon>
        <taxon>Insecta</taxon>
        <taxon>Pterygota</taxon>
        <taxon>Neoptera</taxon>
        <taxon>Paraneoptera</taxon>
        <taxon>Thysanoptera</taxon>
        <taxon>Terebrantia</taxon>
        <taxon>Thripoidea</taxon>
        <taxon>Thripidae</taxon>
        <taxon>Frankliniella</taxon>
    </lineage>
</organism>
<sequence>MQHSNSRGFVANTMTAAGVLWEGNPSPHTYTGRTALYVFLWTLFCLHFNPAYRAALAMANVHSLEEPGPTELDDVKRVIVSSADSIPLVKEYPKLNKLLHLVEFCKGPSSCAKEFRRDMKNSALIISGWTYWCYKRILLVDEDGRSLLKDQNDPLAAFHISALIARDSPIAVTLNRIMAIVWQSGMIKTWGLDHRRKIQSLRWIQMKVDLIVVMLGTAGTDIYNTTVIASSTLGAFKHRTPILVIHTAELEPGGEPEGRADVDTIVAALRVTGWMHTIIAVQRHTGSRLQKVPVYLSQPGFVPGARCGFGPSTTTLALTWSEGAALGEDAVRFLEPRRKVAFNGCDVLVAPLYGSPFVFFGTEGEVRGLDIELVNYFAEDSNVTVIFLPVKTAADVNKRVNRWDRLRYTAEQKKDIGSIYQDFDRADVVVGGLFPTIERSSAFDLTAPYCQDTIYAYVTARMPMAAWRYPFGVLRKRVWAAVFGTMLLLVVVLWVAGGGSGLENTIILYSILSDGDPKPKMTSRTKQFVGLVFLWTVFCMHFNSGYRASLAMASINPMGTPGPKSILDVKVSGHHLAEPCPAQTRTSYACRE</sequence>
<feature type="transmembrane region" description="Helical" evidence="8">
    <location>
        <begin position="528"/>
        <end position="546"/>
    </location>
</feature>
<evidence type="ECO:0000256" key="1">
    <source>
        <dbReference type="ARBA" id="ARBA00004651"/>
    </source>
</evidence>
<dbReference type="PANTHER" id="PTHR42643:SF24">
    <property type="entry name" value="IONOTROPIC RECEPTOR 60A"/>
    <property type="match status" value="1"/>
</dbReference>
<proteinExistence type="predicted"/>